<name>A0A644W520_9ZZZZ</name>
<feature type="compositionally biased region" description="Polar residues" evidence="1">
    <location>
        <begin position="12"/>
        <end position="29"/>
    </location>
</feature>
<organism evidence="2">
    <name type="scientific">bioreactor metagenome</name>
    <dbReference type="NCBI Taxonomy" id="1076179"/>
    <lineage>
        <taxon>unclassified sequences</taxon>
        <taxon>metagenomes</taxon>
        <taxon>ecological metagenomes</taxon>
    </lineage>
</organism>
<feature type="compositionally biased region" description="Basic residues" evidence="1">
    <location>
        <begin position="1"/>
        <end position="11"/>
    </location>
</feature>
<feature type="region of interest" description="Disordered" evidence="1">
    <location>
        <begin position="1"/>
        <end position="31"/>
    </location>
</feature>
<proteinExistence type="predicted"/>
<dbReference type="EMBL" id="VSSQ01000574">
    <property type="protein sequence ID" value="MPL97792.1"/>
    <property type="molecule type" value="Genomic_DNA"/>
</dbReference>
<gene>
    <name evidence="2" type="ORF">SDC9_43987</name>
</gene>
<reference evidence="2" key="1">
    <citation type="submission" date="2019-08" db="EMBL/GenBank/DDBJ databases">
        <authorList>
            <person name="Kucharzyk K."/>
            <person name="Murdoch R.W."/>
            <person name="Higgins S."/>
            <person name="Loffler F."/>
        </authorList>
    </citation>
    <scope>NUCLEOTIDE SEQUENCE</scope>
</reference>
<protein>
    <submittedName>
        <fullName evidence="2">Uncharacterized protein</fullName>
    </submittedName>
</protein>
<evidence type="ECO:0000256" key="1">
    <source>
        <dbReference type="SAM" id="MobiDB-lite"/>
    </source>
</evidence>
<comment type="caution">
    <text evidence="2">The sequence shown here is derived from an EMBL/GenBank/DDBJ whole genome shotgun (WGS) entry which is preliminary data.</text>
</comment>
<evidence type="ECO:0000313" key="2">
    <source>
        <dbReference type="EMBL" id="MPL97792.1"/>
    </source>
</evidence>
<dbReference type="AlphaFoldDB" id="A0A644W520"/>
<accession>A0A644W520</accession>
<sequence>MKGLSGKKKNSGRVQSPSSSVRSDASTLNKFDGVTESGYSVIDADGGVTLKTSEILDFSEGTDSDP</sequence>